<dbReference type="AlphaFoldDB" id="A0A6A1QH41"/>
<keyword evidence="3" id="KW-1185">Reference proteome</keyword>
<protein>
    <submittedName>
        <fullName evidence="2">Uncharacterized protein</fullName>
    </submittedName>
</protein>
<accession>A0A6A1QH41</accession>
<dbReference type="EMBL" id="SGJD01000314">
    <property type="protein sequence ID" value="KAB0405676.1"/>
    <property type="molecule type" value="Genomic_DNA"/>
</dbReference>
<organism evidence="2 3">
    <name type="scientific">Balaenoptera physalus</name>
    <name type="common">Fin whale</name>
    <name type="synonym">Balaena physalus</name>
    <dbReference type="NCBI Taxonomy" id="9770"/>
    <lineage>
        <taxon>Eukaryota</taxon>
        <taxon>Metazoa</taxon>
        <taxon>Chordata</taxon>
        <taxon>Craniata</taxon>
        <taxon>Vertebrata</taxon>
        <taxon>Euteleostomi</taxon>
        <taxon>Mammalia</taxon>
        <taxon>Eutheria</taxon>
        <taxon>Laurasiatheria</taxon>
        <taxon>Artiodactyla</taxon>
        <taxon>Whippomorpha</taxon>
        <taxon>Cetacea</taxon>
        <taxon>Mysticeti</taxon>
        <taxon>Balaenopteridae</taxon>
        <taxon>Balaenoptera</taxon>
    </lineage>
</organism>
<keyword evidence="1" id="KW-0472">Membrane</keyword>
<proteinExistence type="predicted"/>
<sequence length="85" mass="9809">MSFSCHFGSVATFFFMTLSLQVIMSGIIAEHLDTRELIQKTHSFHGFMNWTHNLLRTTCLEGMTRKDVLDFIIGGLSRDKIKDHF</sequence>
<keyword evidence="1" id="KW-0812">Transmembrane</keyword>
<reference evidence="2 3" key="1">
    <citation type="journal article" date="2019" name="PLoS ONE">
        <title>Genomic analyses reveal an absence of contemporary introgressive admixture between fin whales and blue whales, despite known hybrids.</title>
        <authorList>
            <person name="Westbury M.V."/>
            <person name="Petersen B."/>
            <person name="Lorenzen E.D."/>
        </authorList>
    </citation>
    <scope>NUCLEOTIDE SEQUENCE [LARGE SCALE GENOMIC DNA]</scope>
    <source>
        <strain evidence="2">FinWhale-01</strain>
    </source>
</reference>
<evidence type="ECO:0000313" key="3">
    <source>
        <dbReference type="Proteomes" id="UP000437017"/>
    </source>
</evidence>
<dbReference type="Proteomes" id="UP000437017">
    <property type="component" value="Unassembled WGS sequence"/>
</dbReference>
<comment type="caution">
    <text evidence="2">The sequence shown here is derived from an EMBL/GenBank/DDBJ whole genome shotgun (WGS) entry which is preliminary data.</text>
</comment>
<name>A0A6A1QH41_BALPH</name>
<evidence type="ECO:0000256" key="1">
    <source>
        <dbReference type="SAM" id="Phobius"/>
    </source>
</evidence>
<evidence type="ECO:0000313" key="2">
    <source>
        <dbReference type="EMBL" id="KAB0405676.1"/>
    </source>
</evidence>
<feature type="transmembrane region" description="Helical" evidence="1">
    <location>
        <begin position="6"/>
        <end position="29"/>
    </location>
</feature>
<keyword evidence="1" id="KW-1133">Transmembrane helix</keyword>
<dbReference type="OrthoDB" id="10249838at2759"/>
<gene>
    <name evidence="2" type="ORF">E2I00_011650</name>
</gene>